<keyword evidence="3" id="KW-1185">Reference proteome</keyword>
<proteinExistence type="predicted"/>
<evidence type="ECO:0000313" key="2">
    <source>
        <dbReference type="EMBL" id="GAA4205303.1"/>
    </source>
</evidence>
<dbReference type="Proteomes" id="UP001501251">
    <property type="component" value="Unassembled WGS sequence"/>
</dbReference>
<evidence type="ECO:0000313" key="3">
    <source>
        <dbReference type="Proteomes" id="UP001501251"/>
    </source>
</evidence>
<sequence>MPARGQTHLVGPGPDARHELRGAPVSGERNPNDGRMPCPRTQTSAIRARDSPSAGHTARRTQRRAQAALRPF</sequence>
<accession>A0ABP8BG95</accession>
<organism evidence="2 3">
    <name type="scientific">Streptosporangium oxazolinicum</name>
    <dbReference type="NCBI Taxonomy" id="909287"/>
    <lineage>
        <taxon>Bacteria</taxon>
        <taxon>Bacillati</taxon>
        <taxon>Actinomycetota</taxon>
        <taxon>Actinomycetes</taxon>
        <taxon>Streptosporangiales</taxon>
        <taxon>Streptosporangiaceae</taxon>
        <taxon>Streptosporangium</taxon>
    </lineage>
</organism>
<reference evidence="3" key="1">
    <citation type="journal article" date="2019" name="Int. J. Syst. Evol. Microbiol.">
        <title>The Global Catalogue of Microorganisms (GCM) 10K type strain sequencing project: providing services to taxonomists for standard genome sequencing and annotation.</title>
        <authorList>
            <consortium name="The Broad Institute Genomics Platform"/>
            <consortium name="The Broad Institute Genome Sequencing Center for Infectious Disease"/>
            <person name="Wu L."/>
            <person name="Ma J."/>
        </authorList>
    </citation>
    <scope>NUCLEOTIDE SEQUENCE [LARGE SCALE GENOMIC DNA]</scope>
    <source>
        <strain evidence="3">JCM 17388</strain>
    </source>
</reference>
<name>A0ABP8BG95_9ACTN</name>
<feature type="region of interest" description="Disordered" evidence="1">
    <location>
        <begin position="1"/>
        <end position="72"/>
    </location>
</feature>
<gene>
    <name evidence="2" type="ORF">GCM10022252_65670</name>
</gene>
<protein>
    <submittedName>
        <fullName evidence="2">Uncharacterized protein</fullName>
    </submittedName>
</protein>
<comment type="caution">
    <text evidence="2">The sequence shown here is derived from an EMBL/GenBank/DDBJ whole genome shotgun (WGS) entry which is preliminary data.</text>
</comment>
<evidence type="ECO:0000256" key="1">
    <source>
        <dbReference type="SAM" id="MobiDB-lite"/>
    </source>
</evidence>
<dbReference type="EMBL" id="BAABAQ010000014">
    <property type="protein sequence ID" value="GAA4205303.1"/>
    <property type="molecule type" value="Genomic_DNA"/>
</dbReference>